<name>A0ABT8RWG2_9BURK</name>
<gene>
    <name evidence="2" type="ORF">Q2T77_00435</name>
</gene>
<proteinExistence type="predicted"/>
<evidence type="ECO:0000313" key="2">
    <source>
        <dbReference type="EMBL" id="MDO1530738.1"/>
    </source>
</evidence>
<keyword evidence="3" id="KW-1185">Reference proteome</keyword>
<dbReference type="Proteomes" id="UP001169027">
    <property type="component" value="Unassembled WGS sequence"/>
</dbReference>
<dbReference type="RefSeq" id="WP_286536682.1">
    <property type="nucleotide sequence ID" value="NZ_JAUJZH010000001.1"/>
</dbReference>
<accession>A0ABT8RWG2</accession>
<evidence type="ECO:0000313" key="3">
    <source>
        <dbReference type="Proteomes" id="UP001169027"/>
    </source>
</evidence>
<dbReference type="EMBL" id="JAUKVY010000001">
    <property type="protein sequence ID" value="MDO1530738.1"/>
    <property type="molecule type" value="Genomic_DNA"/>
</dbReference>
<organism evidence="2 3">
    <name type="scientific">Variovorax ginsengisoli</name>
    <dbReference type="NCBI Taxonomy" id="363844"/>
    <lineage>
        <taxon>Bacteria</taxon>
        <taxon>Pseudomonadati</taxon>
        <taxon>Pseudomonadota</taxon>
        <taxon>Betaproteobacteria</taxon>
        <taxon>Burkholderiales</taxon>
        <taxon>Comamonadaceae</taxon>
        <taxon>Variovorax</taxon>
    </lineage>
</organism>
<reference evidence="2" key="1">
    <citation type="submission" date="2023-06" db="EMBL/GenBank/DDBJ databases">
        <authorList>
            <person name="Jiang Y."/>
            <person name="Liu Q."/>
        </authorList>
    </citation>
    <scope>NUCLEOTIDE SEQUENCE</scope>
    <source>
        <strain evidence="2">CGMCC 1.12090</strain>
    </source>
</reference>
<evidence type="ECO:0000256" key="1">
    <source>
        <dbReference type="SAM" id="MobiDB-lite"/>
    </source>
</evidence>
<protein>
    <submittedName>
        <fullName evidence="2">Uncharacterized protein</fullName>
    </submittedName>
</protein>
<comment type="caution">
    <text evidence="2">The sequence shown here is derived from an EMBL/GenBank/DDBJ whole genome shotgun (WGS) entry which is preliminary data.</text>
</comment>
<sequence length="82" mass="8739">MKTQKQAISEGYDVDLSGPGRPMGAKGKYPDFDVIPLLTEMEAELINTLGLVRQLLLEGVPSKDAREGVVLAIDGLLAAARS</sequence>
<feature type="region of interest" description="Disordered" evidence="1">
    <location>
        <begin position="1"/>
        <end position="20"/>
    </location>
</feature>